<sequence>MQPEQARAAGLFDAALTGELRMPEQTALRLASACDVLLDGLRQLRATDLGEVNGFPELPSGIALARGFAAKGREFADTLTALQEATLRYKAGYLSAGQLMSEADAAHRAALELAADRLDDGA</sequence>
<dbReference type="Proteomes" id="UP001611415">
    <property type="component" value="Unassembled WGS sequence"/>
</dbReference>
<comment type="caution">
    <text evidence="1">The sequence shown here is derived from an EMBL/GenBank/DDBJ whole genome shotgun (WGS) entry which is preliminary data.</text>
</comment>
<reference evidence="1 2" key="1">
    <citation type="submission" date="2024-10" db="EMBL/GenBank/DDBJ databases">
        <title>The Natural Products Discovery Center: Release of the First 8490 Sequenced Strains for Exploring Actinobacteria Biosynthetic Diversity.</title>
        <authorList>
            <person name="Kalkreuter E."/>
            <person name="Kautsar S.A."/>
            <person name="Yang D."/>
            <person name="Bader C.D."/>
            <person name="Teijaro C.N."/>
            <person name="Fluegel L."/>
            <person name="Davis C.M."/>
            <person name="Simpson J.R."/>
            <person name="Lauterbach L."/>
            <person name="Steele A.D."/>
            <person name="Gui C."/>
            <person name="Meng S."/>
            <person name="Li G."/>
            <person name="Viehrig K."/>
            <person name="Ye F."/>
            <person name="Su P."/>
            <person name="Kiefer A.F."/>
            <person name="Nichols A."/>
            <person name="Cepeda A.J."/>
            <person name="Yan W."/>
            <person name="Fan B."/>
            <person name="Jiang Y."/>
            <person name="Adhikari A."/>
            <person name="Zheng C.-J."/>
            <person name="Schuster L."/>
            <person name="Cowan T.M."/>
            <person name="Smanski M.J."/>
            <person name="Chevrette M.G."/>
            <person name="De Carvalho L.P.S."/>
            <person name="Shen B."/>
        </authorList>
    </citation>
    <scope>NUCLEOTIDE SEQUENCE [LARGE SCALE GENOMIC DNA]</scope>
    <source>
        <strain evidence="1 2">NPDC019275</strain>
    </source>
</reference>
<evidence type="ECO:0008006" key="3">
    <source>
        <dbReference type="Google" id="ProtNLM"/>
    </source>
</evidence>
<proteinExistence type="predicted"/>
<dbReference type="EMBL" id="JBIRYO010000004">
    <property type="protein sequence ID" value="MFI2473150.1"/>
    <property type="molecule type" value="Genomic_DNA"/>
</dbReference>
<gene>
    <name evidence="1" type="ORF">ACH49W_07200</name>
</gene>
<keyword evidence="2" id="KW-1185">Reference proteome</keyword>
<accession>A0ABW7WWC7</accession>
<evidence type="ECO:0000313" key="1">
    <source>
        <dbReference type="EMBL" id="MFI2473150.1"/>
    </source>
</evidence>
<protein>
    <recommendedName>
        <fullName evidence="3">ESX-1 secretion-associated protein</fullName>
    </recommendedName>
</protein>
<organism evidence="1 2">
    <name type="scientific">Nocardia xishanensis</name>
    <dbReference type="NCBI Taxonomy" id="238964"/>
    <lineage>
        <taxon>Bacteria</taxon>
        <taxon>Bacillati</taxon>
        <taxon>Actinomycetota</taxon>
        <taxon>Actinomycetes</taxon>
        <taxon>Mycobacteriales</taxon>
        <taxon>Nocardiaceae</taxon>
        <taxon>Nocardia</taxon>
    </lineage>
</organism>
<name>A0ABW7WWC7_9NOCA</name>
<evidence type="ECO:0000313" key="2">
    <source>
        <dbReference type="Proteomes" id="UP001611415"/>
    </source>
</evidence>
<dbReference type="RefSeq" id="WP_357403189.1">
    <property type="nucleotide sequence ID" value="NZ_JBEYCD010000004.1"/>
</dbReference>